<keyword evidence="4 7" id="KW-0472">Membrane</keyword>
<dbReference type="Pfam" id="PF20684">
    <property type="entry name" value="Fung_rhodopsin"/>
    <property type="match status" value="1"/>
</dbReference>
<evidence type="ECO:0000259" key="8">
    <source>
        <dbReference type="Pfam" id="PF20684"/>
    </source>
</evidence>
<sequence length="387" mass="42730">MGPPPSPEYMAENYGPKLLAIDLTLFGVAMITVVMRFYVRIFTLKTFGWDDAMMLISAALSITCVGLFVKAVTLGMGRHAEALEPTKIAPLFKYLYFYAIFIVFAYSFIKLSIGFFLLRLADRTRWRRFLQGTLVFLVIFMLGSTLAIIFQCIPVRAGWDIAMRPPTGTAKCYPSDVFKNVGVFNSSINIATDLLFALIPIPIVWKLQINLRTKIGLGFILGLGLFASATAIYKTPMQYNFFKEPDWSGKGSWYYIWQQVEMNVGIIAACLPTLKPLFANFFGQIRALTSGSVGRSAGLSGPFKSSGYLKQNDRSDGGSYAMNNFSVDASMSKEGAVIYGGPNNRDRRWSKAAESDESILPHQGAAPKGKVIVRTTEVNVSSPSGSF</sequence>
<feature type="transmembrane region" description="Helical" evidence="7">
    <location>
        <begin position="95"/>
        <end position="117"/>
    </location>
</feature>
<dbReference type="OrthoDB" id="5022096at2759"/>
<protein>
    <recommendedName>
        <fullName evidence="8">Rhodopsin domain-containing protein</fullName>
    </recommendedName>
</protein>
<comment type="similarity">
    <text evidence="5">Belongs to the SAT4 family.</text>
</comment>
<evidence type="ECO:0000256" key="6">
    <source>
        <dbReference type="SAM" id="MobiDB-lite"/>
    </source>
</evidence>
<dbReference type="GeneID" id="54576577"/>
<dbReference type="AlphaFoldDB" id="A0A6A6IU10"/>
<evidence type="ECO:0000256" key="5">
    <source>
        <dbReference type="ARBA" id="ARBA00038359"/>
    </source>
</evidence>
<feature type="domain" description="Rhodopsin" evidence="8">
    <location>
        <begin position="35"/>
        <end position="279"/>
    </location>
</feature>
<dbReference type="PANTHER" id="PTHR33048">
    <property type="entry name" value="PTH11-LIKE INTEGRAL MEMBRANE PROTEIN (AFU_ORTHOLOGUE AFUA_5G11245)"/>
    <property type="match status" value="1"/>
</dbReference>
<keyword evidence="3 7" id="KW-1133">Transmembrane helix</keyword>
<name>A0A6A6IU10_9PLEO</name>
<evidence type="ECO:0000256" key="2">
    <source>
        <dbReference type="ARBA" id="ARBA00022692"/>
    </source>
</evidence>
<feature type="transmembrane region" description="Helical" evidence="7">
    <location>
        <begin position="129"/>
        <end position="150"/>
    </location>
</feature>
<dbReference type="InterPro" id="IPR049326">
    <property type="entry name" value="Rhodopsin_dom_fungi"/>
</dbReference>
<organism evidence="9 10">
    <name type="scientific">Trematosphaeria pertusa</name>
    <dbReference type="NCBI Taxonomy" id="390896"/>
    <lineage>
        <taxon>Eukaryota</taxon>
        <taxon>Fungi</taxon>
        <taxon>Dikarya</taxon>
        <taxon>Ascomycota</taxon>
        <taxon>Pezizomycotina</taxon>
        <taxon>Dothideomycetes</taxon>
        <taxon>Pleosporomycetidae</taxon>
        <taxon>Pleosporales</taxon>
        <taxon>Massarineae</taxon>
        <taxon>Trematosphaeriaceae</taxon>
        <taxon>Trematosphaeria</taxon>
    </lineage>
</organism>
<gene>
    <name evidence="9" type="ORF">BU26DRAFT_418416</name>
</gene>
<feature type="transmembrane region" description="Helical" evidence="7">
    <location>
        <begin position="215"/>
        <end position="233"/>
    </location>
</feature>
<dbReference type="InterPro" id="IPR052337">
    <property type="entry name" value="SAT4-like"/>
</dbReference>
<evidence type="ECO:0000313" key="9">
    <source>
        <dbReference type="EMBL" id="KAF2253382.1"/>
    </source>
</evidence>
<accession>A0A6A6IU10</accession>
<feature type="transmembrane region" description="Helical" evidence="7">
    <location>
        <begin position="51"/>
        <end position="75"/>
    </location>
</feature>
<evidence type="ECO:0000256" key="3">
    <source>
        <dbReference type="ARBA" id="ARBA00022989"/>
    </source>
</evidence>
<feature type="transmembrane region" description="Helical" evidence="7">
    <location>
        <begin position="183"/>
        <end position="203"/>
    </location>
</feature>
<feature type="region of interest" description="Disordered" evidence="6">
    <location>
        <begin position="347"/>
        <end position="368"/>
    </location>
</feature>
<comment type="subcellular location">
    <subcellularLocation>
        <location evidence="1">Membrane</location>
        <topology evidence="1">Multi-pass membrane protein</topology>
    </subcellularLocation>
</comment>
<proteinExistence type="inferred from homology"/>
<keyword evidence="10" id="KW-1185">Reference proteome</keyword>
<evidence type="ECO:0000313" key="10">
    <source>
        <dbReference type="Proteomes" id="UP000800094"/>
    </source>
</evidence>
<evidence type="ECO:0000256" key="7">
    <source>
        <dbReference type="SAM" id="Phobius"/>
    </source>
</evidence>
<dbReference type="EMBL" id="ML987191">
    <property type="protein sequence ID" value="KAF2253382.1"/>
    <property type="molecule type" value="Genomic_DNA"/>
</dbReference>
<keyword evidence="2 7" id="KW-0812">Transmembrane</keyword>
<dbReference type="GO" id="GO:0016020">
    <property type="term" value="C:membrane"/>
    <property type="evidence" value="ECO:0007669"/>
    <property type="project" value="UniProtKB-SubCell"/>
</dbReference>
<dbReference type="RefSeq" id="XP_033688386.1">
    <property type="nucleotide sequence ID" value="XM_033823247.1"/>
</dbReference>
<feature type="transmembrane region" description="Helical" evidence="7">
    <location>
        <begin position="20"/>
        <end position="39"/>
    </location>
</feature>
<dbReference type="Proteomes" id="UP000800094">
    <property type="component" value="Unassembled WGS sequence"/>
</dbReference>
<evidence type="ECO:0000256" key="1">
    <source>
        <dbReference type="ARBA" id="ARBA00004141"/>
    </source>
</evidence>
<reference evidence="9" key="1">
    <citation type="journal article" date="2020" name="Stud. Mycol.">
        <title>101 Dothideomycetes genomes: a test case for predicting lifestyles and emergence of pathogens.</title>
        <authorList>
            <person name="Haridas S."/>
            <person name="Albert R."/>
            <person name="Binder M."/>
            <person name="Bloem J."/>
            <person name="Labutti K."/>
            <person name="Salamov A."/>
            <person name="Andreopoulos B."/>
            <person name="Baker S."/>
            <person name="Barry K."/>
            <person name="Bills G."/>
            <person name="Bluhm B."/>
            <person name="Cannon C."/>
            <person name="Castanera R."/>
            <person name="Culley D."/>
            <person name="Daum C."/>
            <person name="Ezra D."/>
            <person name="Gonzalez J."/>
            <person name="Henrissat B."/>
            <person name="Kuo A."/>
            <person name="Liang C."/>
            <person name="Lipzen A."/>
            <person name="Lutzoni F."/>
            <person name="Magnuson J."/>
            <person name="Mondo S."/>
            <person name="Nolan M."/>
            <person name="Ohm R."/>
            <person name="Pangilinan J."/>
            <person name="Park H.-J."/>
            <person name="Ramirez L."/>
            <person name="Alfaro M."/>
            <person name="Sun H."/>
            <person name="Tritt A."/>
            <person name="Yoshinaga Y."/>
            <person name="Zwiers L.-H."/>
            <person name="Turgeon B."/>
            <person name="Goodwin S."/>
            <person name="Spatafora J."/>
            <person name="Crous P."/>
            <person name="Grigoriev I."/>
        </authorList>
    </citation>
    <scope>NUCLEOTIDE SEQUENCE</scope>
    <source>
        <strain evidence="9">CBS 122368</strain>
    </source>
</reference>
<dbReference type="PANTHER" id="PTHR33048:SF96">
    <property type="entry name" value="INTEGRAL MEMBRANE PROTEIN"/>
    <property type="match status" value="1"/>
</dbReference>
<evidence type="ECO:0000256" key="4">
    <source>
        <dbReference type="ARBA" id="ARBA00023136"/>
    </source>
</evidence>